<keyword evidence="11 13" id="KW-0472">Membrane</keyword>
<dbReference type="GO" id="GO:0016020">
    <property type="term" value="C:membrane"/>
    <property type="evidence" value="ECO:0007669"/>
    <property type="project" value="UniProtKB-SubCell"/>
</dbReference>
<dbReference type="SUPFAM" id="SSF48264">
    <property type="entry name" value="Cytochrome P450"/>
    <property type="match status" value="1"/>
</dbReference>
<name>A0A291FB33_TAXCH</name>
<dbReference type="EMBL" id="MF448671">
    <property type="protein sequence ID" value="ATG29992.1"/>
    <property type="molecule type" value="mRNA"/>
</dbReference>
<keyword evidence="5 12" id="KW-0349">Heme</keyword>
<dbReference type="UniPathway" id="UPA00842"/>
<sequence length="526" mass="60099">MASLYVSEIEAATKGFGILLIFVFILYKFLINKKPSRPDNQLKLPPGPRPWPLVGNLHQLGHLPHQSLAELAKKYGNIVFLRLGSVPTVVISSPAMAKEFLKTHDSVFASRPPVSPAKYLFYDHRDVTFARYGEYWRQMGKLCTMELFTVKRTESFKSVREEEVITMVRSIWQQSEEGIHSVDLRGSLSLLTQNIVCRMFSGRTFSDDELNGGSTFKDMVSEMLAIAGAFCIGDYIPFLGWLDLDGIRRRMQAVRKTFDEFAEKVIDEHINRRREKAEEEHRVKDMVDVLLDMAESESQRMEMKITRLHIKAIIMDILSAGIETSSITTEWALSELMRNPYVMVKAQQEIEPAVGRNQFVKESDVIRCEYLQCIVKETLRLHPPAPLLLPHESMGECNVDGYYIPPKTMLFVNVWAMGRDASIWEDPLQFKPERFIGKTLDLKGHDFELIPFGIAKRRCPGILMGLTIVELALAELIHCFDWNAKSEENVDEFFGLTVPKKFPICACPSWRLSMNYNSISNVSKDG</sequence>
<evidence type="ECO:0000256" key="6">
    <source>
        <dbReference type="ARBA" id="ARBA00022723"/>
    </source>
</evidence>
<comment type="pathway">
    <text evidence="3">Alkaloid biosynthesis; taxol biosynthesis.</text>
</comment>
<feature type="binding site" description="axial binding residue" evidence="12">
    <location>
        <position position="459"/>
    </location>
    <ligand>
        <name>heme</name>
        <dbReference type="ChEBI" id="CHEBI:30413"/>
    </ligand>
    <ligandPart>
        <name>Fe</name>
        <dbReference type="ChEBI" id="CHEBI:18248"/>
    </ligandPart>
</feature>
<evidence type="ECO:0000256" key="12">
    <source>
        <dbReference type="PIRSR" id="PIRSR602401-1"/>
    </source>
</evidence>
<dbReference type="InterPro" id="IPR002401">
    <property type="entry name" value="Cyt_P450_E_grp-I"/>
</dbReference>
<evidence type="ECO:0000256" key="4">
    <source>
        <dbReference type="ARBA" id="ARBA00010617"/>
    </source>
</evidence>
<evidence type="ECO:0000313" key="14">
    <source>
        <dbReference type="EMBL" id="ATG29992.1"/>
    </source>
</evidence>
<keyword evidence="13" id="KW-1133">Transmembrane helix</keyword>
<accession>A0A291FB33</accession>
<dbReference type="GO" id="GO:0005506">
    <property type="term" value="F:iron ion binding"/>
    <property type="evidence" value="ECO:0007669"/>
    <property type="project" value="InterPro"/>
</dbReference>
<dbReference type="GO" id="GO:0042617">
    <property type="term" value="P:paclitaxel biosynthetic process"/>
    <property type="evidence" value="ECO:0007669"/>
    <property type="project" value="UniProtKB-UniPathway"/>
</dbReference>
<protein>
    <submittedName>
        <fullName evidence="14">CYP750C20</fullName>
    </submittedName>
</protein>
<dbReference type="PANTHER" id="PTHR47943:SF2">
    <property type="entry name" value="CYTOCHROME P450"/>
    <property type="match status" value="1"/>
</dbReference>
<keyword evidence="8 12" id="KW-0408">Iron</keyword>
<dbReference type="AlphaFoldDB" id="A0A291FB33"/>
<feature type="transmembrane region" description="Helical" evidence="13">
    <location>
        <begin position="12"/>
        <end position="31"/>
    </location>
</feature>
<dbReference type="GO" id="GO:0004497">
    <property type="term" value="F:monooxygenase activity"/>
    <property type="evidence" value="ECO:0007669"/>
    <property type="project" value="UniProtKB-KW"/>
</dbReference>
<evidence type="ECO:0000256" key="1">
    <source>
        <dbReference type="ARBA" id="ARBA00001971"/>
    </source>
</evidence>
<dbReference type="CDD" id="cd11072">
    <property type="entry name" value="CYP71-like"/>
    <property type="match status" value="1"/>
</dbReference>
<feature type="transmembrane region" description="Helical" evidence="13">
    <location>
        <begin position="223"/>
        <end position="242"/>
    </location>
</feature>
<dbReference type="PANTHER" id="PTHR47943">
    <property type="entry name" value="CYTOCHROME P450 93A3-LIKE"/>
    <property type="match status" value="1"/>
</dbReference>
<evidence type="ECO:0000256" key="10">
    <source>
        <dbReference type="ARBA" id="ARBA00023059"/>
    </source>
</evidence>
<dbReference type="PRINTS" id="PR00385">
    <property type="entry name" value="P450"/>
</dbReference>
<evidence type="ECO:0000256" key="8">
    <source>
        <dbReference type="ARBA" id="ARBA00023004"/>
    </source>
</evidence>
<comment type="cofactor">
    <cofactor evidence="1 12">
        <name>heme</name>
        <dbReference type="ChEBI" id="CHEBI:30413"/>
    </cofactor>
</comment>
<evidence type="ECO:0000256" key="2">
    <source>
        <dbReference type="ARBA" id="ARBA00004370"/>
    </source>
</evidence>
<evidence type="ECO:0000256" key="5">
    <source>
        <dbReference type="ARBA" id="ARBA00022617"/>
    </source>
</evidence>
<keyword evidence="13" id="KW-0812">Transmembrane</keyword>
<organism evidence="14">
    <name type="scientific">Taxus chinensis</name>
    <name type="common">Chinese yew</name>
    <name type="synonym">Taxus wallichiana var. chinensis</name>
    <dbReference type="NCBI Taxonomy" id="29808"/>
    <lineage>
        <taxon>Eukaryota</taxon>
        <taxon>Viridiplantae</taxon>
        <taxon>Streptophyta</taxon>
        <taxon>Embryophyta</taxon>
        <taxon>Tracheophyta</taxon>
        <taxon>Spermatophyta</taxon>
        <taxon>Pinopsida</taxon>
        <taxon>Pinidae</taxon>
        <taxon>Conifers II</taxon>
        <taxon>Cupressales</taxon>
        <taxon>Taxaceae</taxon>
        <taxon>Taxus</taxon>
    </lineage>
</organism>
<keyword evidence="9" id="KW-0503">Monooxygenase</keyword>
<comment type="subcellular location">
    <subcellularLocation>
        <location evidence="2">Membrane</location>
    </subcellularLocation>
</comment>
<evidence type="ECO:0000256" key="3">
    <source>
        <dbReference type="ARBA" id="ARBA00005122"/>
    </source>
</evidence>
<dbReference type="Gene3D" id="1.10.630.10">
    <property type="entry name" value="Cytochrome P450"/>
    <property type="match status" value="1"/>
</dbReference>
<evidence type="ECO:0000256" key="7">
    <source>
        <dbReference type="ARBA" id="ARBA00023002"/>
    </source>
</evidence>
<dbReference type="Pfam" id="PF00067">
    <property type="entry name" value="p450"/>
    <property type="match status" value="1"/>
</dbReference>
<dbReference type="GO" id="GO:0016705">
    <property type="term" value="F:oxidoreductase activity, acting on paired donors, with incorporation or reduction of molecular oxygen"/>
    <property type="evidence" value="ECO:0007669"/>
    <property type="project" value="InterPro"/>
</dbReference>
<dbReference type="InterPro" id="IPR001128">
    <property type="entry name" value="Cyt_P450"/>
</dbReference>
<dbReference type="InterPro" id="IPR036396">
    <property type="entry name" value="Cyt_P450_sf"/>
</dbReference>
<keyword evidence="6 12" id="KW-0479">Metal-binding</keyword>
<evidence type="ECO:0000256" key="9">
    <source>
        <dbReference type="ARBA" id="ARBA00023033"/>
    </source>
</evidence>
<dbReference type="PRINTS" id="PR00463">
    <property type="entry name" value="EP450I"/>
</dbReference>
<reference evidence="14" key="1">
    <citation type="journal article" date="2017" name="Front. Plant Sci.">
        <title>Transcriptome Assembly and Systematic Identification of Novel Cytochrome P450s in Taxus chinensis.</title>
        <authorList>
            <person name="Liao W."/>
            <person name="Zhao S."/>
            <person name="Zhang M."/>
            <person name="Dong K."/>
            <person name="Chen Y."/>
            <person name="Fu C."/>
            <person name="Yu L."/>
        </authorList>
    </citation>
    <scope>NUCLEOTIDE SEQUENCE</scope>
</reference>
<dbReference type="FunFam" id="1.10.630.10:FF:000011">
    <property type="entry name" value="Cytochrome P450 83B1"/>
    <property type="match status" value="1"/>
</dbReference>
<comment type="similarity">
    <text evidence="4">Belongs to the cytochrome P450 family.</text>
</comment>
<keyword evidence="7" id="KW-0560">Oxidoreductase</keyword>
<dbReference type="GO" id="GO:0020037">
    <property type="term" value="F:heme binding"/>
    <property type="evidence" value="ECO:0007669"/>
    <property type="project" value="InterPro"/>
</dbReference>
<evidence type="ECO:0000256" key="13">
    <source>
        <dbReference type="SAM" id="Phobius"/>
    </source>
</evidence>
<evidence type="ECO:0000256" key="11">
    <source>
        <dbReference type="ARBA" id="ARBA00023136"/>
    </source>
</evidence>
<keyword evidence="10" id="KW-0876">Taxol biosynthesis</keyword>
<proteinExistence type="evidence at transcript level"/>